<dbReference type="Proteomes" id="UP001152759">
    <property type="component" value="Chromosome 1"/>
</dbReference>
<feature type="compositionally biased region" description="Polar residues" evidence="10">
    <location>
        <begin position="357"/>
        <end position="369"/>
    </location>
</feature>
<feature type="region of interest" description="Disordered" evidence="10">
    <location>
        <begin position="162"/>
        <end position="308"/>
    </location>
</feature>
<evidence type="ECO:0000256" key="3">
    <source>
        <dbReference type="ARBA" id="ARBA00009785"/>
    </source>
</evidence>
<evidence type="ECO:0000256" key="10">
    <source>
        <dbReference type="SAM" id="MobiDB-lite"/>
    </source>
</evidence>
<dbReference type="InterPro" id="IPR038023">
    <property type="entry name" value="VASP_sf"/>
</dbReference>
<feature type="region of interest" description="Disordered" evidence="10">
    <location>
        <begin position="1"/>
        <end position="20"/>
    </location>
</feature>
<dbReference type="EMBL" id="OU963862">
    <property type="protein sequence ID" value="CAH0381572.1"/>
    <property type="molecule type" value="Genomic_DNA"/>
</dbReference>
<keyword evidence="6" id="KW-0009">Actin-binding</keyword>
<dbReference type="SUPFAM" id="SSF118370">
    <property type="entry name" value="Vasodilator-stimulated phosphoprotein, VASP, tetramerisation domain"/>
    <property type="match status" value="1"/>
</dbReference>
<keyword evidence="14" id="KW-1185">Reference proteome</keyword>
<feature type="compositionally biased region" description="Low complexity" evidence="10">
    <location>
        <begin position="167"/>
        <end position="181"/>
    </location>
</feature>
<organism evidence="13 14">
    <name type="scientific">Bemisia tabaci</name>
    <name type="common">Sweetpotato whitefly</name>
    <name type="synonym">Aleurodes tabaci</name>
    <dbReference type="NCBI Taxonomy" id="7038"/>
    <lineage>
        <taxon>Eukaryota</taxon>
        <taxon>Metazoa</taxon>
        <taxon>Ecdysozoa</taxon>
        <taxon>Arthropoda</taxon>
        <taxon>Hexapoda</taxon>
        <taxon>Insecta</taxon>
        <taxon>Pterygota</taxon>
        <taxon>Neoptera</taxon>
        <taxon>Paraneoptera</taxon>
        <taxon>Hemiptera</taxon>
        <taxon>Sternorrhyncha</taxon>
        <taxon>Aleyrodoidea</taxon>
        <taxon>Aleyrodidae</taxon>
        <taxon>Aleyrodinae</taxon>
        <taxon>Bemisia</taxon>
    </lineage>
</organism>
<evidence type="ECO:0000256" key="6">
    <source>
        <dbReference type="ARBA" id="ARBA00023203"/>
    </source>
</evidence>
<keyword evidence="8" id="KW-0966">Cell projection</keyword>
<dbReference type="Pfam" id="PF00568">
    <property type="entry name" value="WH1"/>
    <property type="match status" value="1"/>
</dbReference>
<dbReference type="GO" id="GO:0003779">
    <property type="term" value="F:actin binding"/>
    <property type="evidence" value="ECO:0007669"/>
    <property type="project" value="UniProtKB-KW"/>
</dbReference>
<dbReference type="InterPro" id="IPR011993">
    <property type="entry name" value="PH-like_dom_sf"/>
</dbReference>
<feature type="domain" description="WH1" evidence="11">
    <location>
        <begin position="30"/>
        <end position="91"/>
    </location>
</feature>
<name>A0A9N9ZXK1_BEMTA</name>
<feature type="region of interest" description="Disordered" evidence="10">
    <location>
        <begin position="357"/>
        <end position="376"/>
    </location>
</feature>
<keyword evidence="9" id="KW-0175">Coiled coil</keyword>
<dbReference type="Pfam" id="PF08776">
    <property type="entry name" value="VASP_tetra"/>
    <property type="match status" value="1"/>
</dbReference>
<feature type="coiled-coil region" evidence="9">
    <location>
        <begin position="397"/>
        <end position="428"/>
    </location>
</feature>
<reference evidence="13" key="1">
    <citation type="submission" date="2021-12" db="EMBL/GenBank/DDBJ databases">
        <authorList>
            <person name="King R."/>
        </authorList>
    </citation>
    <scope>NUCLEOTIDE SEQUENCE</scope>
</reference>
<feature type="compositionally biased region" description="Pro residues" evidence="10">
    <location>
        <begin position="229"/>
        <end position="244"/>
    </location>
</feature>
<evidence type="ECO:0000256" key="5">
    <source>
        <dbReference type="ARBA" id="ARBA00023036"/>
    </source>
</evidence>
<evidence type="ECO:0000256" key="9">
    <source>
        <dbReference type="SAM" id="Coils"/>
    </source>
</evidence>
<evidence type="ECO:0000313" key="13">
    <source>
        <dbReference type="EMBL" id="CAH0381572.1"/>
    </source>
</evidence>
<dbReference type="InterPro" id="IPR000697">
    <property type="entry name" value="WH1/EVH1_dom"/>
</dbReference>
<dbReference type="GO" id="GO:0005737">
    <property type="term" value="C:cytoplasm"/>
    <property type="evidence" value="ECO:0007669"/>
    <property type="project" value="UniProtKB-ARBA"/>
</dbReference>
<evidence type="ECO:0000256" key="8">
    <source>
        <dbReference type="ARBA" id="ARBA00023273"/>
    </source>
</evidence>
<proteinExistence type="inferred from homology"/>
<evidence type="ECO:0000313" key="14">
    <source>
        <dbReference type="Proteomes" id="UP001152759"/>
    </source>
</evidence>
<dbReference type="AlphaFoldDB" id="A0A9N9ZXK1"/>
<dbReference type="Gene3D" id="1.20.5.1160">
    <property type="entry name" value="Vasodilator-stimulated phosphoprotein"/>
    <property type="match status" value="1"/>
</dbReference>
<sequence>MQFDHQTFKRRQVDNSSCSPADQLQAAAQDGRKSELSIASARASVMLYDDVSKKWIPSGTSSGVSKVHIFQHQVNNTFRVVGRKLKDHEVLGSASNRPARVDPGPPPTYEQAVSQYDEDMGYSHNPVVGHRMYHQVSPGGPPRIDVSPNSRTMTREDVAIIQERRVSSQSQISSPSTASSPGGLNNVGVSGTQASPVPPQVPGHHRTSSAPPAPQPPPMSLATPSVAPVAPPCPPPCPPLPPQPISTSVEPEASMSRSNSSDNQDPGSLAAQLQSARLRRANKQSAENSGSSTSSNGSAGNYGTLRGTTGMASMLDEMTRTLARRRAAVEKTQTDVVQVSIFTCLVVNFYVSTTGDAKKSWNSPNSKSGCESPKPVRKQLANSSEELVGCGKVNGSVSELESLKQEILKEMKKEISRMKQDIIDAIKIELNRR</sequence>
<evidence type="ECO:0000256" key="4">
    <source>
        <dbReference type="ARBA" id="ARBA00022490"/>
    </source>
</evidence>
<dbReference type="GO" id="GO:0030027">
    <property type="term" value="C:lamellipodium"/>
    <property type="evidence" value="ECO:0007669"/>
    <property type="project" value="UniProtKB-SubCell"/>
</dbReference>
<keyword evidence="7" id="KW-0206">Cytoskeleton</keyword>
<evidence type="ECO:0000256" key="2">
    <source>
        <dbReference type="ARBA" id="ARBA00004510"/>
    </source>
</evidence>
<feature type="compositionally biased region" description="Low complexity" evidence="10">
    <location>
        <begin position="285"/>
        <end position="301"/>
    </location>
</feature>
<dbReference type="InterPro" id="IPR014885">
    <property type="entry name" value="VASP_tetra"/>
</dbReference>
<comment type="subcellular location">
    <subcellularLocation>
        <location evidence="2">Cell projection</location>
        <location evidence="2">Lamellipodium</location>
    </subcellularLocation>
    <subcellularLocation>
        <location evidence="1">Cytoplasm</location>
        <location evidence="1">Cytoskeleton</location>
    </subcellularLocation>
</comment>
<dbReference type="PANTHER" id="PTHR11202">
    <property type="entry name" value="SPROUTY-RELATED, EVH1 DOMAIN-CONTAINING PROTEIN FAMILY MEMBER"/>
    <property type="match status" value="1"/>
</dbReference>
<evidence type="ECO:0008006" key="15">
    <source>
        <dbReference type="Google" id="ProtNLM"/>
    </source>
</evidence>
<dbReference type="GO" id="GO:0005856">
    <property type="term" value="C:cytoskeleton"/>
    <property type="evidence" value="ECO:0007669"/>
    <property type="project" value="UniProtKB-SubCell"/>
</dbReference>
<evidence type="ECO:0000256" key="7">
    <source>
        <dbReference type="ARBA" id="ARBA00023212"/>
    </source>
</evidence>
<dbReference type="Gene3D" id="2.30.29.30">
    <property type="entry name" value="Pleckstrin-homology domain (PH domain)/Phosphotyrosine-binding domain (PTB)"/>
    <property type="match status" value="1"/>
</dbReference>
<evidence type="ECO:0000256" key="1">
    <source>
        <dbReference type="ARBA" id="ARBA00004245"/>
    </source>
</evidence>
<dbReference type="SUPFAM" id="SSF50729">
    <property type="entry name" value="PH domain-like"/>
    <property type="match status" value="1"/>
</dbReference>
<dbReference type="PANTHER" id="PTHR11202:SF22">
    <property type="entry name" value="PROTEIN ENABLED"/>
    <property type="match status" value="1"/>
</dbReference>
<dbReference type="GO" id="GO:0017124">
    <property type="term" value="F:SH3 domain binding"/>
    <property type="evidence" value="ECO:0007669"/>
    <property type="project" value="UniProtKB-KW"/>
</dbReference>
<keyword evidence="5" id="KW-0729">SH3-binding</keyword>
<accession>A0A9N9ZXK1</accession>
<feature type="domain" description="VASP tetramerisation" evidence="12">
    <location>
        <begin position="398"/>
        <end position="432"/>
    </location>
</feature>
<comment type="similarity">
    <text evidence="3">Belongs to the Ena/VASP family.</text>
</comment>
<evidence type="ECO:0000259" key="11">
    <source>
        <dbReference type="Pfam" id="PF00568"/>
    </source>
</evidence>
<evidence type="ECO:0000259" key="12">
    <source>
        <dbReference type="Pfam" id="PF08776"/>
    </source>
</evidence>
<keyword evidence="4" id="KW-0963">Cytoplasm</keyword>
<protein>
    <recommendedName>
        <fullName evidence="15">WH1 domain-containing protein</fullName>
    </recommendedName>
</protein>
<gene>
    <name evidence="13" type="ORF">BEMITA_LOCUS1207</name>
</gene>
<feature type="compositionally biased region" description="Polar residues" evidence="10">
    <location>
        <begin position="245"/>
        <end position="266"/>
    </location>
</feature>